<evidence type="ECO:0000256" key="1">
    <source>
        <dbReference type="SAM" id="Coils"/>
    </source>
</evidence>
<evidence type="ECO:0000313" key="2">
    <source>
        <dbReference type="EMBL" id="GAA5807170.1"/>
    </source>
</evidence>
<gene>
    <name evidence="2" type="ORF">MFLAVUS_000524</name>
</gene>
<reference evidence="2 3" key="1">
    <citation type="submission" date="2024-04" db="EMBL/GenBank/DDBJ databases">
        <title>genome sequences of Mucor flavus KT1a and Helicostylum pulchrum KT1b strains isolated from the surface of a dry-aged beef.</title>
        <authorList>
            <person name="Toyotome T."/>
            <person name="Hosono M."/>
            <person name="Torimaru M."/>
            <person name="Fukuda K."/>
            <person name="Mikami N."/>
        </authorList>
    </citation>
    <scope>NUCLEOTIDE SEQUENCE [LARGE SCALE GENOMIC DNA]</scope>
    <source>
        <strain evidence="2 3">KT1a</strain>
    </source>
</reference>
<keyword evidence="1" id="KW-0175">Coiled coil</keyword>
<dbReference type="EMBL" id="BAABUK010000002">
    <property type="protein sequence ID" value="GAA5807170.1"/>
    <property type="molecule type" value="Genomic_DNA"/>
</dbReference>
<sequence length="189" mass="21065">MTVIIRPGMTTCIFIGSPVNAEISMLNQELLEKKKNFSLEAKDKEIREMKKKRNILLDREARKEILDPSTAAVIDNRAPATNRDLLPSFEDSTFTGTGYGLKTMSVTVTVSRQMFETHINLYNEANIGEQLTVPHLEPTYLQLPKPFKITAPGSIGKKVAILEGQMSILSSKIKQSNNTSVTNYFLVGC</sequence>
<accession>A0ABP9YJY3</accession>
<keyword evidence="3" id="KW-1185">Reference proteome</keyword>
<comment type="caution">
    <text evidence="2">The sequence shown here is derived from an EMBL/GenBank/DDBJ whole genome shotgun (WGS) entry which is preliminary data.</text>
</comment>
<proteinExistence type="predicted"/>
<evidence type="ECO:0000313" key="3">
    <source>
        <dbReference type="Proteomes" id="UP001473302"/>
    </source>
</evidence>
<feature type="coiled-coil region" evidence="1">
    <location>
        <begin position="27"/>
        <end position="59"/>
    </location>
</feature>
<organism evidence="2 3">
    <name type="scientific">Mucor flavus</name>
    <dbReference type="NCBI Taxonomy" id="439312"/>
    <lineage>
        <taxon>Eukaryota</taxon>
        <taxon>Fungi</taxon>
        <taxon>Fungi incertae sedis</taxon>
        <taxon>Mucoromycota</taxon>
        <taxon>Mucoromycotina</taxon>
        <taxon>Mucoromycetes</taxon>
        <taxon>Mucorales</taxon>
        <taxon>Mucorineae</taxon>
        <taxon>Mucoraceae</taxon>
        <taxon>Mucor</taxon>
    </lineage>
</organism>
<dbReference type="Proteomes" id="UP001473302">
    <property type="component" value="Unassembled WGS sequence"/>
</dbReference>
<protein>
    <submittedName>
        <fullName evidence="2">Uncharacterized protein</fullName>
    </submittedName>
</protein>
<name>A0ABP9YJY3_9FUNG</name>